<proteinExistence type="predicted"/>
<feature type="domain" description="HTH rpiR-type" evidence="4">
    <location>
        <begin position="1"/>
        <end position="77"/>
    </location>
</feature>
<dbReference type="RefSeq" id="WP_062411220.1">
    <property type="nucleotide sequence ID" value="NZ_JAJCIO010000009.1"/>
</dbReference>
<dbReference type="SUPFAM" id="SSF53697">
    <property type="entry name" value="SIS domain"/>
    <property type="match status" value="1"/>
</dbReference>
<reference evidence="5 6" key="1">
    <citation type="submission" date="2022-06" db="EMBL/GenBank/DDBJ databases">
        <title>Isolation of gut microbiota from human fecal samples.</title>
        <authorList>
            <person name="Pamer E.G."/>
            <person name="Barat B."/>
            <person name="Waligurski E."/>
            <person name="Medina S."/>
            <person name="Paddock L."/>
            <person name="Mostad J."/>
        </authorList>
    </citation>
    <scope>NUCLEOTIDE SEQUENCE [LARGE SCALE GENOMIC DNA]</scope>
    <source>
        <strain evidence="5 6">DFI.1.1</strain>
    </source>
</reference>
<dbReference type="InterPro" id="IPR046348">
    <property type="entry name" value="SIS_dom_sf"/>
</dbReference>
<name>A0ABT1SQS2_9FIRM</name>
<dbReference type="InterPro" id="IPR009057">
    <property type="entry name" value="Homeodomain-like_sf"/>
</dbReference>
<keyword evidence="2" id="KW-0238">DNA-binding</keyword>
<dbReference type="Proteomes" id="UP001206692">
    <property type="component" value="Unassembled WGS sequence"/>
</dbReference>
<dbReference type="InterPro" id="IPR001347">
    <property type="entry name" value="SIS_dom"/>
</dbReference>
<dbReference type="PROSITE" id="PS51071">
    <property type="entry name" value="HTH_RPIR"/>
    <property type="match status" value="1"/>
</dbReference>
<dbReference type="InterPro" id="IPR000281">
    <property type="entry name" value="HTH_RpiR"/>
</dbReference>
<dbReference type="InterPro" id="IPR047640">
    <property type="entry name" value="RpiR-like"/>
</dbReference>
<keyword evidence="6" id="KW-1185">Reference proteome</keyword>
<dbReference type="EMBL" id="JANGEW010000004">
    <property type="protein sequence ID" value="MCQ5342107.1"/>
    <property type="molecule type" value="Genomic_DNA"/>
</dbReference>
<dbReference type="SUPFAM" id="SSF46689">
    <property type="entry name" value="Homeodomain-like"/>
    <property type="match status" value="1"/>
</dbReference>
<dbReference type="PANTHER" id="PTHR30514">
    <property type="entry name" value="GLUCOKINASE"/>
    <property type="match status" value="1"/>
</dbReference>
<organism evidence="5 6">
    <name type="scientific">Megasphaera massiliensis</name>
    <dbReference type="NCBI Taxonomy" id="1232428"/>
    <lineage>
        <taxon>Bacteria</taxon>
        <taxon>Bacillati</taxon>
        <taxon>Bacillota</taxon>
        <taxon>Negativicutes</taxon>
        <taxon>Veillonellales</taxon>
        <taxon>Veillonellaceae</taxon>
        <taxon>Megasphaera</taxon>
    </lineage>
</organism>
<dbReference type="PANTHER" id="PTHR30514:SF1">
    <property type="entry name" value="HTH-TYPE TRANSCRIPTIONAL REGULATOR HEXR-RELATED"/>
    <property type="match status" value="1"/>
</dbReference>
<evidence type="ECO:0000313" key="6">
    <source>
        <dbReference type="Proteomes" id="UP001206692"/>
    </source>
</evidence>
<evidence type="ECO:0000313" key="5">
    <source>
        <dbReference type="EMBL" id="MCQ5342107.1"/>
    </source>
</evidence>
<evidence type="ECO:0000259" key="4">
    <source>
        <dbReference type="PROSITE" id="PS51071"/>
    </source>
</evidence>
<protein>
    <submittedName>
        <fullName evidence="5">MurR/RpiR family transcriptional regulator</fullName>
    </submittedName>
</protein>
<dbReference type="CDD" id="cd05013">
    <property type="entry name" value="SIS_RpiR"/>
    <property type="match status" value="1"/>
</dbReference>
<sequence length="259" mass="30156">MALEELINEHRQELNNTDMGIWKYIVQHRAAVRRSSIHELARACNVSTTTIVRFAQKLGLEGFGEFKLLLKREQAPAVEYDTNTLEGLNRFYAQTVDKVCSLNFDRASSLIHEANRIFTYSSGYVQNNVVQELKRLFFYDNILIYDVPAREEFRNLVHSLTKDDLFIIVSFSGESPAVTELGHLLKARDIPFISITRLHDNTLASLSTVNFYISPGQFQLYDKDEERVPFQSMMPYFVLIEVWYVNYCMYCHRLRQGDD</sequence>
<accession>A0ABT1SQS2</accession>
<evidence type="ECO:0000256" key="3">
    <source>
        <dbReference type="ARBA" id="ARBA00023163"/>
    </source>
</evidence>
<dbReference type="InterPro" id="IPR035472">
    <property type="entry name" value="RpiR-like_SIS"/>
</dbReference>
<dbReference type="InterPro" id="IPR036388">
    <property type="entry name" value="WH-like_DNA-bd_sf"/>
</dbReference>
<comment type="caution">
    <text evidence="5">The sequence shown here is derived from an EMBL/GenBank/DDBJ whole genome shotgun (WGS) entry which is preliminary data.</text>
</comment>
<evidence type="ECO:0000256" key="2">
    <source>
        <dbReference type="ARBA" id="ARBA00023125"/>
    </source>
</evidence>
<gene>
    <name evidence="5" type="ORF">NE675_03505</name>
</gene>
<evidence type="ECO:0000256" key="1">
    <source>
        <dbReference type="ARBA" id="ARBA00023015"/>
    </source>
</evidence>
<keyword evidence="1" id="KW-0805">Transcription regulation</keyword>
<keyword evidence="3" id="KW-0804">Transcription</keyword>
<dbReference type="Gene3D" id="1.10.10.10">
    <property type="entry name" value="Winged helix-like DNA-binding domain superfamily/Winged helix DNA-binding domain"/>
    <property type="match status" value="1"/>
</dbReference>
<dbReference type="Gene3D" id="3.40.50.10490">
    <property type="entry name" value="Glucose-6-phosphate isomerase like protein, domain 1"/>
    <property type="match status" value="1"/>
</dbReference>
<dbReference type="Pfam" id="PF01418">
    <property type="entry name" value="HTH_6"/>
    <property type="match status" value="1"/>
</dbReference>
<dbReference type="Pfam" id="PF01380">
    <property type="entry name" value="SIS"/>
    <property type="match status" value="1"/>
</dbReference>